<dbReference type="EMBL" id="MU003516">
    <property type="protein sequence ID" value="KAF2468362.1"/>
    <property type="molecule type" value="Genomic_DNA"/>
</dbReference>
<accession>A0ACB6QNB3</accession>
<keyword evidence="2" id="KW-1185">Reference proteome</keyword>
<protein>
    <submittedName>
        <fullName evidence="1">Uncharacterized protein</fullName>
    </submittedName>
</protein>
<evidence type="ECO:0000313" key="1">
    <source>
        <dbReference type="EMBL" id="KAF2468362.1"/>
    </source>
</evidence>
<comment type="caution">
    <text evidence="1">The sequence shown here is derived from an EMBL/GenBank/DDBJ whole genome shotgun (WGS) entry which is preliminary data.</text>
</comment>
<name>A0ACB6QNB3_9PLEO</name>
<evidence type="ECO:0000313" key="2">
    <source>
        <dbReference type="Proteomes" id="UP000799755"/>
    </source>
</evidence>
<organism evidence="1 2">
    <name type="scientific">Lindgomyces ingoldianus</name>
    <dbReference type="NCBI Taxonomy" id="673940"/>
    <lineage>
        <taxon>Eukaryota</taxon>
        <taxon>Fungi</taxon>
        <taxon>Dikarya</taxon>
        <taxon>Ascomycota</taxon>
        <taxon>Pezizomycotina</taxon>
        <taxon>Dothideomycetes</taxon>
        <taxon>Pleosporomycetidae</taxon>
        <taxon>Pleosporales</taxon>
        <taxon>Lindgomycetaceae</taxon>
        <taxon>Lindgomyces</taxon>
    </lineage>
</organism>
<sequence length="363" mass="37718">MAAVPATLTLDPNSVPSATRSAWCSTELSTCSTVCGKSHPNDLSGQQACSSASCGSKSAAALYTGSATPSVSFPSTSSRATSSFSSTARLSTGTSDLGSAARATTGPTGTPSPASTNARVSGTGTASPNAHPGLSGAAKAGIAVGVILVVCLVIGAFLIWWRKRNTPTPGITLDPEGKEVVMGENGMIPKPELGGSQVYKVGELSGQDNGTSPRVHELHSSIPAVVPSQVSNTFSNVPAETPTQSRKFSNNPHHELPIAQTPPVQSPVGSQATPDSPQVNMHIPEPRAAASSPPWVNDPEENLYLAAAPVPRHDRPLSDAEITALEEEERRIDAEIEEARRIKALQDQKLAIQKRLREAKNGK</sequence>
<dbReference type="Proteomes" id="UP000799755">
    <property type="component" value="Unassembled WGS sequence"/>
</dbReference>
<gene>
    <name evidence="1" type="ORF">BDR25DRAFT_373431</name>
</gene>
<reference evidence="1" key="1">
    <citation type="journal article" date="2020" name="Stud. Mycol.">
        <title>101 Dothideomycetes genomes: a test case for predicting lifestyles and emergence of pathogens.</title>
        <authorList>
            <person name="Haridas S."/>
            <person name="Albert R."/>
            <person name="Binder M."/>
            <person name="Bloem J."/>
            <person name="Labutti K."/>
            <person name="Salamov A."/>
            <person name="Andreopoulos B."/>
            <person name="Baker S."/>
            <person name="Barry K."/>
            <person name="Bills G."/>
            <person name="Bluhm B."/>
            <person name="Cannon C."/>
            <person name="Castanera R."/>
            <person name="Culley D."/>
            <person name="Daum C."/>
            <person name="Ezra D."/>
            <person name="Gonzalez J."/>
            <person name="Henrissat B."/>
            <person name="Kuo A."/>
            <person name="Liang C."/>
            <person name="Lipzen A."/>
            <person name="Lutzoni F."/>
            <person name="Magnuson J."/>
            <person name="Mondo S."/>
            <person name="Nolan M."/>
            <person name="Ohm R."/>
            <person name="Pangilinan J."/>
            <person name="Park H.-J."/>
            <person name="Ramirez L."/>
            <person name="Alfaro M."/>
            <person name="Sun H."/>
            <person name="Tritt A."/>
            <person name="Yoshinaga Y."/>
            <person name="Zwiers L.-H."/>
            <person name="Turgeon B."/>
            <person name="Goodwin S."/>
            <person name="Spatafora J."/>
            <person name="Crous P."/>
            <person name="Grigoriev I."/>
        </authorList>
    </citation>
    <scope>NUCLEOTIDE SEQUENCE</scope>
    <source>
        <strain evidence="1">ATCC 200398</strain>
    </source>
</reference>
<proteinExistence type="predicted"/>